<feature type="region of interest" description="Disordered" evidence="1">
    <location>
        <begin position="382"/>
        <end position="457"/>
    </location>
</feature>
<keyword evidence="4" id="KW-1185">Reference proteome</keyword>
<reference evidence="3 4" key="1">
    <citation type="journal article" date="2014" name="PLoS ONE">
        <title>De novo Genome Assembly of the Fungal Plant Pathogen Pyrenophora semeniperda.</title>
        <authorList>
            <person name="Soliai M.M."/>
            <person name="Meyer S.E."/>
            <person name="Udall J.A."/>
            <person name="Elzinga D.E."/>
            <person name="Hermansen R.A."/>
            <person name="Bodily P.M."/>
            <person name="Hart A.A."/>
            <person name="Coleman C.E."/>
        </authorList>
    </citation>
    <scope>NUCLEOTIDE SEQUENCE [LARGE SCALE GENOMIC DNA]</scope>
    <source>
        <strain evidence="3 4">CCB06</strain>
        <tissue evidence="3">Mycelium</tissue>
    </source>
</reference>
<proteinExistence type="predicted"/>
<keyword evidence="2" id="KW-1133">Transmembrane helix</keyword>
<accession>A0A3M7LY45</accession>
<organism evidence="3 4">
    <name type="scientific">Pyrenophora seminiperda CCB06</name>
    <dbReference type="NCBI Taxonomy" id="1302712"/>
    <lineage>
        <taxon>Eukaryota</taxon>
        <taxon>Fungi</taxon>
        <taxon>Dikarya</taxon>
        <taxon>Ascomycota</taxon>
        <taxon>Pezizomycotina</taxon>
        <taxon>Dothideomycetes</taxon>
        <taxon>Pleosporomycetidae</taxon>
        <taxon>Pleosporales</taxon>
        <taxon>Pleosporineae</taxon>
        <taxon>Pleosporaceae</taxon>
        <taxon>Pyrenophora</taxon>
    </lineage>
</organism>
<feature type="transmembrane region" description="Helical" evidence="2">
    <location>
        <begin position="248"/>
        <end position="270"/>
    </location>
</feature>
<evidence type="ECO:0000313" key="3">
    <source>
        <dbReference type="EMBL" id="RMZ67104.1"/>
    </source>
</evidence>
<sequence length="746" mass="81803">MSSFFFLQPLLVTSETIFLSSPLVTGVGTMESWATHFPQLDARSHFNLTLNASAGRTGPWMQTNATRTLIASLQLQQVQTLRTTHLTLGAFSLALTLLTVHRIISDARRTAELQVLPRKKRFNALHNVHPAETFPLALACGAVLQQVIFVSVQSTTLNSVFSRSCRGLSMITFPAIFLMGYITLVFGIEVAIRGFKRNRFAPRGKWNTTICIAVVSFMLLLTWMPTVAWPMNNTCFGSLIWFPMRYDFLMMIILAVMIFCLLSVAALISIQLMRSPNVDNNERISASRMSYFLLIAALIYALVLPVEIQSLQRDFMQALAASRIAEISLFSSGMVITFFHLFLRTNATRMVIRPINEMNSSPKQQRPKLRFFGPSDLEMQISGPTDLQTTRRLDSRQGLIDVGPEKNRSDFDPEYFERPQRALSPVSIKPGSPIDPTQWPLPPMKDNDTLPSSNGRKESYSLFPTRAEEVPRLPPTVYDPKATQETPSVSKLAMRRFTRRGSVTSVTNVSDAFDFLTKPKLPFTSGHSRMQSTDSCATVQIGLRFSVAPAMLAASKYTNTERPTPPKRGNTDDSEQSLELPIQGPPSTDTSSLETLSPGTYVPPPSSATRPRANSPNRTPVFPLVPITNSSEYLKAQREKVLPPPPSSAPAPVPQAVTPTQAAIPSPSMPSPVIPKPACISGLRMNPVSPIASVASPKTASQPGTPSSVNSLTRSNSGCKTAPSPTAKIPLGAGTMSRSPPPNGWI</sequence>
<name>A0A3M7LY45_9PLEO</name>
<feature type="compositionally biased region" description="Basic and acidic residues" evidence="1">
    <location>
        <begin position="403"/>
        <end position="420"/>
    </location>
</feature>
<feature type="compositionally biased region" description="Low complexity" evidence="1">
    <location>
        <begin position="654"/>
        <end position="666"/>
    </location>
</feature>
<dbReference type="AlphaFoldDB" id="A0A3M7LY45"/>
<feature type="region of interest" description="Disordered" evidence="1">
    <location>
        <begin position="556"/>
        <end position="670"/>
    </location>
</feature>
<feature type="compositionally biased region" description="Pro residues" evidence="1">
    <location>
        <begin position="642"/>
        <end position="653"/>
    </location>
</feature>
<dbReference type="Proteomes" id="UP000265663">
    <property type="component" value="Unassembled WGS sequence"/>
</dbReference>
<feature type="compositionally biased region" description="Polar residues" evidence="1">
    <location>
        <begin position="585"/>
        <end position="598"/>
    </location>
</feature>
<feature type="transmembrane region" description="Helical" evidence="2">
    <location>
        <begin position="291"/>
        <end position="308"/>
    </location>
</feature>
<gene>
    <name evidence="3" type="ORF">GMOD_00000983</name>
</gene>
<feature type="transmembrane region" description="Helical" evidence="2">
    <location>
        <begin position="320"/>
        <end position="343"/>
    </location>
</feature>
<evidence type="ECO:0000256" key="2">
    <source>
        <dbReference type="SAM" id="Phobius"/>
    </source>
</evidence>
<keyword evidence="2" id="KW-0812">Transmembrane</keyword>
<feature type="compositionally biased region" description="Polar residues" evidence="1">
    <location>
        <begin position="696"/>
        <end position="719"/>
    </location>
</feature>
<feature type="transmembrane region" description="Helical" evidence="2">
    <location>
        <begin position="209"/>
        <end position="228"/>
    </location>
</feature>
<protein>
    <submittedName>
        <fullName evidence="3">Bile salt-activated lipase</fullName>
    </submittedName>
</protein>
<feature type="transmembrane region" description="Helical" evidence="2">
    <location>
        <begin position="168"/>
        <end position="188"/>
    </location>
</feature>
<feature type="compositionally biased region" description="Polar residues" evidence="1">
    <location>
        <begin position="607"/>
        <end position="618"/>
    </location>
</feature>
<feature type="region of interest" description="Disordered" evidence="1">
    <location>
        <begin position="694"/>
        <end position="746"/>
    </location>
</feature>
<dbReference type="OrthoDB" id="5368516at2759"/>
<keyword evidence="2" id="KW-0472">Membrane</keyword>
<evidence type="ECO:0000256" key="1">
    <source>
        <dbReference type="SAM" id="MobiDB-lite"/>
    </source>
</evidence>
<dbReference type="EMBL" id="KE747810">
    <property type="protein sequence ID" value="RMZ67104.1"/>
    <property type="molecule type" value="Genomic_DNA"/>
</dbReference>
<evidence type="ECO:0000313" key="4">
    <source>
        <dbReference type="Proteomes" id="UP000265663"/>
    </source>
</evidence>